<dbReference type="Proteomes" id="UP001499951">
    <property type="component" value="Unassembled WGS sequence"/>
</dbReference>
<dbReference type="EMBL" id="BAAADD010000008">
    <property type="protein sequence ID" value="GAA0580191.1"/>
    <property type="molecule type" value="Genomic_DNA"/>
</dbReference>
<protein>
    <submittedName>
        <fullName evidence="1">Chemotaxis protein</fullName>
    </submittedName>
</protein>
<reference evidence="1 2" key="1">
    <citation type="journal article" date="2019" name="Int. J. Syst. Evol. Microbiol.">
        <title>The Global Catalogue of Microorganisms (GCM) 10K type strain sequencing project: providing services to taxonomists for standard genome sequencing and annotation.</title>
        <authorList>
            <consortium name="The Broad Institute Genomics Platform"/>
            <consortium name="The Broad Institute Genome Sequencing Center for Infectious Disease"/>
            <person name="Wu L."/>
            <person name="Ma J."/>
        </authorList>
    </citation>
    <scope>NUCLEOTIDE SEQUENCE [LARGE SCALE GENOMIC DNA]</scope>
    <source>
        <strain evidence="1 2">JCM 15089</strain>
    </source>
</reference>
<comment type="caution">
    <text evidence="1">The sequence shown here is derived from an EMBL/GenBank/DDBJ whole genome shotgun (WGS) entry which is preliminary data.</text>
</comment>
<accession>A0ABN1F2D5</accession>
<organism evidence="1 2">
    <name type="scientific">Rhizomicrobium electricum</name>
    <dbReference type="NCBI Taxonomy" id="480070"/>
    <lineage>
        <taxon>Bacteria</taxon>
        <taxon>Pseudomonadati</taxon>
        <taxon>Pseudomonadota</taxon>
        <taxon>Alphaproteobacteria</taxon>
        <taxon>Micropepsales</taxon>
        <taxon>Micropepsaceae</taxon>
        <taxon>Rhizomicrobium</taxon>
    </lineage>
</organism>
<proteinExistence type="predicted"/>
<gene>
    <name evidence="1" type="ORF">GCM10008942_31370</name>
</gene>
<dbReference type="RefSeq" id="WP_166936997.1">
    <property type="nucleotide sequence ID" value="NZ_BAAADD010000008.1"/>
</dbReference>
<evidence type="ECO:0000313" key="1">
    <source>
        <dbReference type="EMBL" id="GAA0580191.1"/>
    </source>
</evidence>
<keyword evidence="2" id="KW-1185">Reference proteome</keyword>
<sequence>MQQAIRKPADRAHGDITGKLERVRSIIDGRFLAACECLPQSLDGIQNLTTSLDRLAATFDAEAMATTHAELTLAAAKLCSLPASQAKQVATIDRLNRSIEKLARHIETMRTSLAFMDDFVHGRTSGKTATGELVAQFYAQAAQSSTELQAFEAELGLLKRELGLAVVQGKLRNRKIAAVIPAVPDELTAARRQLSERYKAVVATAEQVSAVAGGIHRQLDHLLISLQIGDITRQRIEHVLTCVAQMKADAAEQPENLRRRFEATCYALIARHLAEIDEDFARQSNQIEDHMAEMADHTAQLLKLHEVAFDRRNGDKAGFLHAMARRLDAALGLVAPIEAADKNALATERAMIATAHNLGGHAGAIEKLRQSLNSGTPDANCRVLEDTMQVGLAALDQLMELTGTIAAATDGDRVIDCKATAAAAALAHAAARVHRARDITEADLGEVAAEGEAVVGALKVNASRLCLSHEIGEMLALAALEAADLAEGAYDCAETHPEALVRTLTGFSRTYTMARERDLHHAFLAARNIPCAEAVHAAEGIDSILF</sequence>
<evidence type="ECO:0000313" key="2">
    <source>
        <dbReference type="Proteomes" id="UP001499951"/>
    </source>
</evidence>
<name>A0ABN1F2D5_9PROT</name>